<dbReference type="GO" id="GO:0044718">
    <property type="term" value="P:siderophore transmembrane transport"/>
    <property type="evidence" value="ECO:0007669"/>
    <property type="project" value="TreeGrafter"/>
</dbReference>
<dbReference type="GO" id="GO:0009279">
    <property type="term" value="C:cell outer membrane"/>
    <property type="evidence" value="ECO:0007669"/>
    <property type="project" value="UniProtKB-SubCell"/>
</dbReference>
<keyword evidence="8 14" id="KW-0675">Receptor</keyword>
<keyword evidence="3 10" id="KW-1134">Transmembrane beta strand</keyword>
<dbReference type="Gene3D" id="2.60.40.1120">
    <property type="entry name" value="Carboxypeptidase-like, regulatory domain"/>
    <property type="match status" value="1"/>
</dbReference>
<evidence type="ECO:0000256" key="11">
    <source>
        <dbReference type="RuleBase" id="RU003357"/>
    </source>
</evidence>
<dbReference type="EMBL" id="DTMQ01000039">
    <property type="protein sequence ID" value="HGE99575.1"/>
    <property type="molecule type" value="Genomic_DNA"/>
</dbReference>
<proteinExistence type="inferred from homology"/>
<dbReference type="Gene3D" id="2.40.170.20">
    <property type="entry name" value="TonB-dependent receptor, beta-barrel domain"/>
    <property type="match status" value="1"/>
</dbReference>
<evidence type="ECO:0000313" key="14">
    <source>
        <dbReference type="EMBL" id="HGE99575.1"/>
    </source>
</evidence>
<comment type="subcellular location">
    <subcellularLocation>
        <location evidence="1 10">Cell outer membrane</location>
        <topology evidence="1 10">Multi-pass membrane protein</topology>
    </subcellularLocation>
</comment>
<keyword evidence="9 10" id="KW-0998">Cell outer membrane</keyword>
<dbReference type="Pfam" id="PF00593">
    <property type="entry name" value="TonB_dep_Rec_b-barrel"/>
    <property type="match status" value="1"/>
</dbReference>
<dbReference type="PROSITE" id="PS52016">
    <property type="entry name" value="TONB_DEPENDENT_REC_3"/>
    <property type="match status" value="1"/>
</dbReference>
<evidence type="ECO:0000256" key="3">
    <source>
        <dbReference type="ARBA" id="ARBA00022452"/>
    </source>
</evidence>
<feature type="domain" description="TonB-dependent receptor-like beta-barrel" evidence="12">
    <location>
        <begin position="445"/>
        <end position="813"/>
    </location>
</feature>
<evidence type="ECO:0000256" key="9">
    <source>
        <dbReference type="ARBA" id="ARBA00023237"/>
    </source>
</evidence>
<evidence type="ECO:0000256" key="1">
    <source>
        <dbReference type="ARBA" id="ARBA00004571"/>
    </source>
</evidence>
<evidence type="ECO:0000256" key="7">
    <source>
        <dbReference type="ARBA" id="ARBA00023136"/>
    </source>
</evidence>
<dbReference type="Pfam" id="PF07715">
    <property type="entry name" value="Plug"/>
    <property type="match status" value="1"/>
</dbReference>
<accession>A0A7C3YUX6</accession>
<evidence type="ECO:0000256" key="5">
    <source>
        <dbReference type="ARBA" id="ARBA00022729"/>
    </source>
</evidence>
<feature type="domain" description="TonB-dependent receptor plug" evidence="13">
    <location>
        <begin position="125"/>
        <end position="217"/>
    </location>
</feature>
<keyword evidence="6 11" id="KW-0798">TonB box</keyword>
<comment type="similarity">
    <text evidence="10 11">Belongs to the TonB-dependent receptor family.</text>
</comment>
<keyword evidence="4 10" id="KW-0812">Transmembrane</keyword>
<dbReference type="InterPro" id="IPR000531">
    <property type="entry name" value="Beta-barrel_TonB"/>
</dbReference>
<gene>
    <name evidence="14" type="ORF">ENX07_05855</name>
</gene>
<dbReference type="Pfam" id="PF13620">
    <property type="entry name" value="CarboxypepD_reg"/>
    <property type="match status" value="1"/>
</dbReference>
<dbReference type="InterPro" id="IPR008969">
    <property type="entry name" value="CarboxyPept-like_regulatory"/>
</dbReference>
<dbReference type="AlphaFoldDB" id="A0A7C3YUX6"/>
<dbReference type="InterPro" id="IPR012910">
    <property type="entry name" value="Plug_dom"/>
</dbReference>
<evidence type="ECO:0000259" key="12">
    <source>
        <dbReference type="Pfam" id="PF00593"/>
    </source>
</evidence>
<comment type="caution">
    <text evidence="14">The sequence shown here is derived from an EMBL/GenBank/DDBJ whole genome shotgun (WGS) entry which is preliminary data.</text>
</comment>
<dbReference type="GO" id="GO:0015344">
    <property type="term" value="F:siderophore uptake transmembrane transporter activity"/>
    <property type="evidence" value="ECO:0007669"/>
    <property type="project" value="TreeGrafter"/>
</dbReference>
<keyword evidence="7 10" id="KW-0472">Membrane</keyword>
<dbReference type="InterPro" id="IPR037066">
    <property type="entry name" value="Plug_dom_sf"/>
</dbReference>
<sequence>MVKLKGLIFILIVSLLFAGPTGKIVGRVVDASTGEPLVGCDVVVLGTELGASVEKDGRFSIINVPVGTYDVEASMVGYTPVVVKGVRVMADQVTVVNFKLSPTVIEQKPVEVIGERPMVVPSAVQTTRISSAEDIARLPITQVTQLIGLSAGVVSRGGFQYIRGGRNDEIVTLVDGIAAVDPFYHIAYHRPPSASVEEVQLITGGFDAEYGEAMSGVVQISTKEGGERLSGGVRYTTDDFMPKELDFGYNLYQLNFGGPLGTKSFRFFFSGELWNADDANPTRYRLPKPRQEYTGQGKISYRLPKTRLSLDYYTSCLQWDLFSNAWKYWLKRAGAVRSYGDKFGFVLNTMPDKNTVLEVRLGYHFYDRMQSVRDYSAEEADKSHLLEKLGIWQKYIMKSEDFVFRNERIPDHPIYDNKPAPPETAILYLFKDERAAWEEGTPYTTNNPWGVYGMFYGVGDYRLWHYRQSKTYIGKVDYTKQIGTVHEMKTGFEAKFYNLWLLENSLPWTSMPFWDAYRKKPYQFAAYIQDRANFEDLVIRAGLRFDFIHPRSKKDATPYNVIDDSLVEAKPKFKISPRLGIAFPITERIKFRFSYGHFFQTPSFTNLYESLEADIVRRGNIIVGDPDLDAQKTISYETGFEAQLSDIFAFDLTLFYKDIYDLVGTRPISALPMSYTILTNVEYGRTFGFELGFQKRLSQYWQARASYTFQIAKGTAADAWQWYSYNYQGIPFTQIDYYLDYDQRHLLNFDFGLSFPSDFFFWPLRNFNSGLVFTYGTGFPYTPTDLRGTRTGDLNSGRMPSTWNCDLRLSKEFRLGGIRPVLVCDVLNLFNHINVTNVHSATGLPNFDGQVYTVGQFSSGYIPGDPTYHPARDYDHDGYITQWERYDSYIQARKDYVDDPTNYGPPRRIRVGVEFGF</sequence>
<organism evidence="14">
    <name type="scientific">candidate division WOR-3 bacterium</name>
    <dbReference type="NCBI Taxonomy" id="2052148"/>
    <lineage>
        <taxon>Bacteria</taxon>
        <taxon>Bacteria division WOR-3</taxon>
    </lineage>
</organism>
<dbReference type="SUPFAM" id="SSF49464">
    <property type="entry name" value="Carboxypeptidase regulatory domain-like"/>
    <property type="match status" value="1"/>
</dbReference>
<evidence type="ECO:0000259" key="13">
    <source>
        <dbReference type="Pfam" id="PF07715"/>
    </source>
</evidence>
<dbReference type="InterPro" id="IPR039426">
    <property type="entry name" value="TonB-dep_rcpt-like"/>
</dbReference>
<name>A0A7C3YUX6_UNCW3</name>
<evidence type="ECO:0000256" key="6">
    <source>
        <dbReference type="ARBA" id="ARBA00023077"/>
    </source>
</evidence>
<dbReference type="Gene3D" id="2.170.130.10">
    <property type="entry name" value="TonB-dependent receptor, plug domain"/>
    <property type="match status" value="1"/>
</dbReference>
<protein>
    <submittedName>
        <fullName evidence="14">TonB-dependent receptor</fullName>
    </submittedName>
</protein>
<evidence type="ECO:0000256" key="4">
    <source>
        <dbReference type="ARBA" id="ARBA00022692"/>
    </source>
</evidence>
<evidence type="ECO:0000256" key="10">
    <source>
        <dbReference type="PROSITE-ProRule" id="PRU01360"/>
    </source>
</evidence>
<keyword evidence="2 10" id="KW-0813">Transport</keyword>
<evidence type="ECO:0000256" key="8">
    <source>
        <dbReference type="ARBA" id="ARBA00023170"/>
    </source>
</evidence>
<evidence type="ECO:0000256" key="2">
    <source>
        <dbReference type="ARBA" id="ARBA00022448"/>
    </source>
</evidence>
<dbReference type="InterPro" id="IPR036942">
    <property type="entry name" value="Beta-barrel_TonB_sf"/>
</dbReference>
<dbReference type="SUPFAM" id="SSF56935">
    <property type="entry name" value="Porins"/>
    <property type="match status" value="1"/>
</dbReference>
<keyword evidence="5" id="KW-0732">Signal</keyword>
<dbReference type="PANTHER" id="PTHR30069:SF29">
    <property type="entry name" value="HEMOGLOBIN AND HEMOGLOBIN-HAPTOGLOBIN-BINDING PROTEIN 1-RELATED"/>
    <property type="match status" value="1"/>
</dbReference>
<dbReference type="PANTHER" id="PTHR30069">
    <property type="entry name" value="TONB-DEPENDENT OUTER MEMBRANE RECEPTOR"/>
    <property type="match status" value="1"/>
</dbReference>
<reference evidence="14" key="1">
    <citation type="journal article" date="2020" name="mSystems">
        <title>Genome- and Community-Level Interaction Insights into Carbon Utilization and Element Cycling Functions of Hydrothermarchaeota in Hydrothermal Sediment.</title>
        <authorList>
            <person name="Zhou Z."/>
            <person name="Liu Y."/>
            <person name="Xu W."/>
            <person name="Pan J."/>
            <person name="Luo Z.H."/>
            <person name="Li M."/>
        </authorList>
    </citation>
    <scope>NUCLEOTIDE SEQUENCE [LARGE SCALE GENOMIC DNA]</scope>
    <source>
        <strain evidence="14">SpSt-906</strain>
    </source>
</reference>